<feature type="transmembrane region" description="Helical" evidence="1">
    <location>
        <begin position="323"/>
        <end position="343"/>
    </location>
</feature>
<dbReference type="PATRIC" id="fig|1379.3.peg.1305"/>
<feature type="transmembrane region" description="Helical" evidence="1">
    <location>
        <begin position="113"/>
        <end position="132"/>
    </location>
</feature>
<dbReference type="AlphaFoldDB" id="A0A133ZU19"/>
<keyword evidence="1" id="KW-0472">Membrane</keyword>
<feature type="transmembrane region" description="Helical" evidence="1">
    <location>
        <begin position="139"/>
        <end position="161"/>
    </location>
</feature>
<organism evidence="2 3">
    <name type="scientific">Gemella haemolysans</name>
    <dbReference type="NCBI Taxonomy" id="1379"/>
    <lineage>
        <taxon>Bacteria</taxon>
        <taxon>Bacillati</taxon>
        <taxon>Bacillota</taxon>
        <taxon>Bacilli</taxon>
        <taxon>Bacillales</taxon>
        <taxon>Gemellaceae</taxon>
        <taxon>Gemella</taxon>
    </lineage>
</organism>
<comment type="caution">
    <text evidence="2">The sequence shown here is derived from an EMBL/GenBank/DDBJ whole genome shotgun (WGS) entry which is preliminary data.</text>
</comment>
<keyword evidence="1" id="KW-0812">Transmembrane</keyword>
<accession>A0A133ZU19</accession>
<evidence type="ECO:0000313" key="2">
    <source>
        <dbReference type="EMBL" id="KXB58934.1"/>
    </source>
</evidence>
<dbReference type="STRING" id="1379.HMPREF3186_01325"/>
<dbReference type="InterPro" id="IPR038728">
    <property type="entry name" value="YkvI-like"/>
</dbReference>
<feature type="transmembrane region" description="Helical" evidence="1">
    <location>
        <begin position="298"/>
        <end position="317"/>
    </location>
</feature>
<evidence type="ECO:0000313" key="3">
    <source>
        <dbReference type="Proteomes" id="UP000070355"/>
    </source>
</evidence>
<keyword evidence="1" id="KW-1133">Transmembrane helix</keyword>
<feature type="transmembrane region" description="Helical" evidence="1">
    <location>
        <begin position="34"/>
        <end position="62"/>
    </location>
</feature>
<name>A0A133ZU19_9BACL</name>
<feature type="transmembrane region" description="Helical" evidence="1">
    <location>
        <begin position="184"/>
        <end position="207"/>
    </location>
</feature>
<feature type="transmembrane region" description="Helical" evidence="1">
    <location>
        <begin position="83"/>
        <end position="107"/>
    </location>
</feature>
<evidence type="ECO:0000256" key="1">
    <source>
        <dbReference type="SAM" id="Phobius"/>
    </source>
</evidence>
<proteinExistence type="predicted"/>
<dbReference type="RefSeq" id="WP_060914439.1">
    <property type="nucleotide sequence ID" value="NZ_KQ959972.1"/>
</dbReference>
<dbReference type="PANTHER" id="PTHR37814:SF1">
    <property type="entry name" value="MEMBRANE PROTEIN"/>
    <property type="match status" value="1"/>
</dbReference>
<protein>
    <recommendedName>
        <fullName evidence="4">Membrane protein YkvI</fullName>
    </recommendedName>
</protein>
<dbReference type="EMBL" id="LSDC01000084">
    <property type="protein sequence ID" value="KXB58934.1"/>
    <property type="molecule type" value="Genomic_DNA"/>
</dbReference>
<dbReference type="Proteomes" id="UP000070355">
    <property type="component" value="Unassembled WGS sequence"/>
</dbReference>
<reference evidence="3" key="1">
    <citation type="submission" date="2016-01" db="EMBL/GenBank/DDBJ databases">
        <authorList>
            <person name="Mitreva M."/>
            <person name="Pepin K.H."/>
            <person name="Mihindukulasuriya K.A."/>
            <person name="Fulton R."/>
            <person name="Fronick C."/>
            <person name="O'Laughlin M."/>
            <person name="Miner T."/>
            <person name="Herter B."/>
            <person name="Rosa B.A."/>
            <person name="Cordes M."/>
            <person name="Tomlinson C."/>
            <person name="Wollam A."/>
            <person name="Palsikar V.B."/>
            <person name="Mardis E.R."/>
            <person name="Wilson R.K."/>
        </authorList>
    </citation>
    <scope>NUCLEOTIDE SEQUENCE [LARGE SCALE GENOMIC DNA]</scope>
    <source>
        <strain evidence="3">DNF01167</strain>
    </source>
</reference>
<evidence type="ECO:0008006" key="4">
    <source>
        <dbReference type="Google" id="ProtNLM"/>
    </source>
</evidence>
<gene>
    <name evidence="2" type="ORF">HMPREF3186_01325</name>
</gene>
<feature type="transmembrane region" description="Helical" evidence="1">
    <location>
        <begin position="262"/>
        <end position="286"/>
    </location>
</feature>
<feature type="transmembrane region" description="Helical" evidence="1">
    <location>
        <begin position="219"/>
        <end position="242"/>
    </location>
</feature>
<dbReference type="OrthoDB" id="4424890at2"/>
<dbReference type="PANTHER" id="PTHR37814">
    <property type="entry name" value="CONSERVED MEMBRANE PROTEIN"/>
    <property type="match status" value="1"/>
</dbReference>
<sequence length="433" mass="48005">MKNESLRIALAYVGVIVGAGLSSGQDILQYFLSFGRIGLIGVVVLGILNMIFGKIILTLGSYYQADNHQEVFGEITTPILNKIIDWTLIISNFVIGFVMIAGAGANLKQQFGISNWIGALLCAVMIVIVAFLDFEKITSILGIFTPIVFVLILLITIYTFVGKSYDYGMLDEVSKTIPSSMPNIWISVINYFSLCVLTGVSMAFVLGGSVVRIGVAKKGGALGGIMVGILILFATATLFANSADIIDAEIPILKIVKDINPWLAVFYALVIFALIFNTAFSLFYATAKRFSSNDDKKLKINIIIIVVVGYLCSFAGFKDLISYAYPALGYMGIVLLFVLFLSWTRSHQDIVKETFLRRKMIRLAIKKHDDNRQFTKKDQAILDNLSEDSVVEGESLKADVKEYAKEIIDSEYDVKEFADKELELRKKDPKYKL</sequence>